<dbReference type="InterPro" id="IPR014710">
    <property type="entry name" value="RmlC-like_jellyroll"/>
</dbReference>
<dbReference type="PANTHER" id="PTHR23011:SF28">
    <property type="entry name" value="CYCLIC NUCLEOTIDE-BINDING DOMAIN CONTAINING PROTEIN"/>
    <property type="match status" value="1"/>
</dbReference>
<dbReference type="Pfam" id="PF00027">
    <property type="entry name" value="cNMP_binding"/>
    <property type="match status" value="1"/>
</dbReference>
<name>A0AAU9III3_9CILI</name>
<evidence type="ECO:0000259" key="2">
    <source>
        <dbReference type="PROSITE" id="PS50042"/>
    </source>
</evidence>
<dbReference type="InterPro" id="IPR018490">
    <property type="entry name" value="cNMP-bd_dom_sf"/>
</dbReference>
<dbReference type="SUPFAM" id="SSF51206">
    <property type="entry name" value="cAMP-binding domain-like"/>
    <property type="match status" value="2"/>
</dbReference>
<dbReference type="EMBL" id="CAJZBQ010000004">
    <property type="protein sequence ID" value="CAG9311604.1"/>
    <property type="molecule type" value="Genomic_DNA"/>
</dbReference>
<dbReference type="PROSITE" id="PS00889">
    <property type="entry name" value="CNMP_BINDING_2"/>
    <property type="match status" value="1"/>
</dbReference>
<feature type="compositionally biased region" description="Basic and acidic residues" evidence="1">
    <location>
        <begin position="468"/>
        <end position="489"/>
    </location>
</feature>
<sequence length="635" mass="73018">MSASYDISIITQILQIPSWHRSEEDIAYLMALTSKIDFFKKITEEQKSPEIHKACCQIMTFEEHNPGDIIVNFGENGYNFYIALKGSASVNIPTKKKVTINISDAEADKLKKLFLTINLEEDDVSEIKVDPKKRKRRCGQFFNAVDLVSLNTAMKDKKNEGNDNQQPTDFGKIVDLFKEKIDEEKSVILDFLSKQSPEARVVELETEELTKVSMINEGESFGELSLISNKPRAATIVAEGKMILGVISKPNFQKILGKLAEKKLNQKIEFLQALPMFSNWSKISLYKLGPYFTTILYKKHQFVYKEGEPANTVYFVKSGEFKITKIHSELKGVVDTSSLDTQTSRLSSNGAVLRLGNMRKKSIQKQLQLVIKGKNEMIGMEEVLENFDKRIHSCQCNSDEGEVFCISRDNLTIGITYPDTWAQIRDKHNANNAFFKHRVIQLTKIEEAKKTLDLTSLSKLPIEHLEKEENEKLSESILNEQEKSSKETRYSAPDKQFKQSSRLMTPKHRRFRSSPGPGPEKVKTRDSHVLEEDRSINFYNRKIDTGILNLDSPKEPQNFTSVFKRSTEISPYKTMINRRMAPPNFVRNYKPRASLNRKADNVAEKLATKFKDNLNQSFRKYSEDTYKREDYSYMF</sequence>
<proteinExistence type="predicted"/>
<feature type="domain" description="Cyclic nucleotide-binding" evidence="2">
    <location>
        <begin position="198"/>
        <end position="273"/>
    </location>
</feature>
<feature type="region of interest" description="Disordered" evidence="1">
    <location>
        <begin position="468"/>
        <end position="528"/>
    </location>
</feature>
<dbReference type="InterPro" id="IPR018488">
    <property type="entry name" value="cNMP-bd_CS"/>
</dbReference>
<gene>
    <name evidence="3" type="ORF">BSTOLATCC_MIC3892</name>
</gene>
<dbReference type="PANTHER" id="PTHR23011">
    <property type="entry name" value="CYCLIC NUCLEOTIDE-BINDING DOMAIN CONTAINING PROTEIN"/>
    <property type="match status" value="1"/>
</dbReference>
<dbReference type="Gene3D" id="2.60.120.10">
    <property type="entry name" value="Jelly Rolls"/>
    <property type="match status" value="3"/>
</dbReference>
<protein>
    <recommendedName>
        <fullName evidence="2">Cyclic nucleotide-binding domain-containing protein</fullName>
    </recommendedName>
</protein>
<dbReference type="PRINTS" id="PR00103">
    <property type="entry name" value="CAMPKINASE"/>
</dbReference>
<organism evidence="3 4">
    <name type="scientific">Blepharisma stoltei</name>
    <dbReference type="NCBI Taxonomy" id="1481888"/>
    <lineage>
        <taxon>Eukaryota</taxon>
        <taxon>Sar</taxon>
        <taxon>Alveolata</taxon>
        <taxon>Ciliophora</taxon>
        <taxon>Postciliodesmatophora</taxon>
        <taxon>Heterotrichea</taxon>
        <taxon>Heterotrichida</taxon>
        <taxon>Blepharismidae</taxon>
        <taxon>Blepharisma</taxon>
    </lineage>
</organism>
<dbReference type="InterPro" id="IPR000595">
    <property type="entry name" value="cNMP-bd_dom"/>
</dbReference>
<evidence type="ECO:0000313" key="4">
    <source>
        <dbReference type="Proteomes" id="UP001162131"/>
    </source>
</evidence>
<dbReference type="CDD" id="cd00038">
    <property type="entry name" value="CAP_ED"/>
    <property type="match status" value="2"/>
</dbReference>
<accession>A0AAU9III3</accession>
<dbReference type="PROSITE" id="PS50042">
    <property type="entry name" value="CNMP_BINDING_3"/>
    <property type="match status" value="3"/>
</dbReference>
<dbReference type="Proteomes" id="UP001162131">
    <property type="component" value="Unassembled WGS sequence"/>
</dbReference>
<comment type="caution">
    <text evidence="3">The sequence shown here is derived from an EMBL/GenBank/DDBJ whole genome shotgun (WGS) entry which is preliminary data.</text>
</comment>
<evidence type="ECO:0000313" key="3">
    <source>
        <dbReference type="EMBL" id="CAG9311604.1"/>
    </source>
</evidence>
<reference evidence="3" key="1">
    <citation type="submission" date="2021-09" db="EMBL/GenBank/DDBJ databases">
        <authorList>
            <consortium name="AG Swart"/>
            <person name="Singh M."/>
            <person name="Singh A."/>
            <person name="Seah K."/>
            <person name="Emmerich C."/>
        </authorList>
    </citation>
    <scope>NUCLEOTIDE SEQUENCE</scope>
    <source>
        <strain evidence="3">ATCC30299</strain>
    </source>
</reference>
<feature type="domain" description="Cyclic nucleotide-binding" evidence="2">
    <location>
        <begin position="276"/>
        <end position="325"/>
    </location>
</feature>
<evidence type="ECO:0000256" key="1">
    <source>
        <dbReference type="SAM" id="MobiDB-lite"/>
    </source>
</evidence>
<feature type="domain" description="Cyclic nucleotide-binding" evidence="2">
    <location>
        <begin position="38"/>
        <end position="90"/>
    </location>
</feature>
<dbReference type="AlphaFoldDB" id="A0AAU9III3"/>
<keyword evidence="4" id="KW-1185">Reference proteome</keyword>